<feature type="region of interest" description="Disordered" evidence="2">
    <location>
        <begin position="180"/>
        <end position="318"/>
    </location>
</feature>
<feature type="compositionally biased region" description="Polar residues" evidence="2">
    <location>
        <begin position="238"/>
        <end position="257"/>
    </location>
</feature>
<gene>
    <name evidence="4" type="primary">RAP1GAP</name>
    <name evidence="4" type="ORF">GZH46_00102</name>
</gene>
<dbReference type="InterPro" id="IPR050989">
    <property type="entry name" value="Rap1_Ran_GAP"/>
</dbReference>
<feature type="compositionally biased region" description="Polar residues" evidence="2">
    <location>
        <begin position="412"/>
        <end position="435"/>
    </location>
</feature>
<dbReference type="PROSITE" id="PS50085">
    <property type="entry name" value="RAPGAP"/>
    <property type="match status" value="1"/>
</dbReference>
<dbReference type="InterPro" id="IPR000210">
    <property type="entry name" value="BTB/POZ_dom"/>
</dbReference>
<feature type="region of interest" description="Disordered" evidence="2">
    <location>
        <begin position="126"/>
        <end position="168"/>
    </location>
</feature>
<dbReference type="Gene3D" id="3.40.50.11210">
    <property type="entry name" value="Rap/Ran-GAP"/>
    <property type="match status" value="1"/>
</dbReference>
<name>A0ABQ7SD52_9ACAR</name>
<dbReference type="InterPro" id="IPR011333">
    <property type="entry name" value="SKP1/BTB/POZ_sf"/>
</dbReference>
<evidence type="ECO:0000259" key="3">
    <source>
        <dbReference type="PROSITE" id="PS50085"/>
    </source>
</evidence>
<dbReference type="SUPFAM" id="SSF54695">
    <property type="entry name" value="POZ domain"/>
    <property type="match status" value="1"/>
</dbReference>
<dbReference type="Proteomes" id="UP000825002">
    <property type="component" value="Unassembled WGS sequence"/>
</dbReference>
<feature type="compositionally biased region" description="Polar residues" evidence="2">
    <location>
        <begin position="295"/>
        <end position="318"/>
    </location>
</feature>
<keyword evidence="5" id="KW-1185">Reference proteome</keyword>
<dbReference type="InterPro" id="IPR000331">
    <property type="entry name" value="Rap/Ran_GAP_dom"/>
</dbReference>
<feature type="region of interest" description="Disordered" evidence="2">
    <location>
        <begin position="394"/>
        <end position="435"/>
    </location>
</feature>
<evidence type="ECO:0000256" key="1">
    <source>
        <dbReference type="ARBA" id="ARBA00022468"/>
    </source>
</evidence>
<feature type="compositionally biased region" description="Polar residues" evidence="2">
    <location>
        <begin position="340"/>
        <end position="349"/>
    </location>
</feature>
<dbReference type="PANTHER" id="PTHR15711">
    <property type="entry name" value="RAP GTPASE-ACTIVATING PROTEIN"/>
    <property type="match status" value="1"/>
</dbReference>
<reference evidence="4 5" key="1">
    <citation type="submission" date="2020-10" db="EMBL/GenBank/DDBJ databases">
        <authorList>
            <person name="Klimov P.B."/>
            <person name="Dyachkov S.M."/>
            <person name="Chetverikov P.E."/>
        </authorList>
    </citation>
    <scope>NUCLEOTIDE SEQUENCE [LARGE SCALE GENOMIC DNA]</scope>
    <source>
        <strain evidence="4">BMOC 18-1129-001#AD2665</strain>
        <tissue evidence="4">Entire mites</tissue>
    </source>
</reference>
<feature type="region of interest" description="Disordered" evidence="2">
    <location>
        <begin position="903"/>
        <end position="942"/>
    </location>
</feature>
<dbReference type="Pfam" id="PF02145">
    <property type="entry name" value="Rap_GAP"/>
    <property type="match status" value="1"/>
</dbReference>
<sequence length="1242" mass="139376">MAEEDQRCSNLICDSEVFLTKLREFKPQSLGCLEARRKSSSTLIFPNPPQACVGPPKCPNYPHGIKPTPGYWIECHGPGPEAAKNTSAQTLQEQSNLMSGGISKSFGRFEELRYGSSSSSAKLNTYAGDESAHLPASPNRNLSTEHKESTTLVGLDPSNSGDRPGAESSVEAYYDSTAVRGPPFKETAQTRCSNSRGTMNDSQMIGKSGRQSSTSMSKKRTKRTMTKDDIDLHKTRRGTPNITITEPSFNQSTTSYSPLLRQERMRPAGARRRVDSIESASSHENHQIDLCSPTAGRNHSNNPAAVTSAAPSESPDLSRSINFKDEMLYQIQDSLSGSLASNYNASHTETTTPSQSPALPSASATSGNAYSATSASPAFGAAYSSRATSSASSAYSTNEQMQQTDEHGAHLSKSNQISADQRDQPQSSYGQPITGSRDNMLELISFEEENYEKHYYGREHWNYFTNDEMLGPVMLSLKQEVNNQRDHFHVLLRTVSYTLHGTIPACSICADRYDREAIVRELSEIAKLKPPLMLGQLPSTPDELLKLDHMFIKSELKVGVIYIKDGQANSEEAILGNREESPLFAEFLDTLGERIRLKGFDRYKGGLDTVHNLTGTESIYTLWRNIEIMFHVSTMLPHEENDPQKLQKKRHIGNDIVCVAFIESDDTLFWPGCIKSYFLHTFITVRTSPKPLKPNEKRKYIVSCVCRNEVQHAFKPYLSEQDEFEKSEFFRDWLMVKIVNGERASYSAPKFARMQDRTRSQMLEDIITNLANHLVTGQIPKPYRRGSWRPLGHTRASSPLEDSMKDFFEDYDQLAKDFGGAFCGPSKTMLCDVVFNVMDKPGKNSAENKIRQVYGVRAILAIRSRVFLEMLYGFVPPGGSASSSLQNQMNNLRAIELRALGSEGPVSSRDQSQKTTLAKRGSVGPDLNKRIGEKERRQSMIPTMSRSGFQKPNYLTVPTTSGGVFKQAFNRLVSGNWSGWGGSIKKNDITIRVDHNNPKVDLNSLALCKEIAKIDAERLAQKEFNIIEFDYDTFQATIEYIHSGTCRLSYDTIPGLICAAEHYDLSDLLHACFHHANTHMRLSAAPRMLNELENYTWRYVAAMQLLNLITNFIDPQAKEFFERDEYLILSESMLMSILTRKTLQLSETRKFQVMLEWAKHHVLTLSLTSRDKPSTGAEPSSEDIETINQEEFRKVMRRLTKDINLDKIPIEDLVKIVLPARVIDNKKLFNALSSKLMDDDSE</sequence>
<dbReference type="SUPFAM" id="SSF111347">
    <property type="entry name" value="Rap/Ran-GAP"/>
    <property type="match status" value="1"/>
</dbReference>
<organism evidence="4 5">
    <name type="scientific">Fragariocoptes setiger</name>
    <dbReference type="NCBI Taxonomy" id="1670756"/>
    <lineage>
        <taxon>Eukaryota</taxon>
        <taxon>Metazoa</taxon>
        <taxon>Ecdysozoa</taxon>
        <taxon>Arthropoda</taxon>
        <taxon>Chelicerata</taxon>
        <taxon>Arachnida</taxon>
        <taxon>Acari</taxon>
        <taxon>Acariformes</taxon>
        <taxon>Trombidiformes</taxon>
        <taxon>Prostigmata</taxon>
        <taxon>Eupodina</taxon>
        <taxon>Eriophyoidea</taxon>
        <taxon>Phytoptidae</taxon>
        <taxon>Fragariocoptes</taxon>
    </lineage>
</organism>
<evidence type="ECO:0000313" key="5">
    <source>
        <dbReference type="Proteomes" id="UP000825002"/>
    </source>
</evidence>
<protein>
    <submittedName>
        <fullName evidence="4">Rap1 GTPase-activating protein 1</fullName>
    </submittedName>
</protein>
<evidence type="ECO:0000256" key="2">
    <source>
        <dbReference type="SAM" id="MobiDB-lite"/>
    </source>
</evidence>
<proteinExistence type="predicted"/>
<feature type="compositionally biased region" description="Low complexity" evidence="2">
    <location>
        <begin position="350"/>
        <end position="366"/>
    </location>
</feature>
<accession>A0ABQ7SD52</accession>
<dbReference type="Gene3D" id="1.25.40.420">
    <property type="match status" value="1"/>
</dbReference>
<dbReference type="Gene3D" id="6.10.140.210">
    <property type="match status" value="1"/>
</dbReference>
<dbReference type="InterPro" id="IPR035974">
    <property type="entry name" value="Rap/Ran-GAP_sf"/>
</dbReference>
<dbReference type="Pfam" id="PF21022">
    <property type="entry name" value="Rap-GAP_dimer"/>
    <property type="match status" value="1"/>
</dbReference>
<dbReference type="EMBL" id="JAIFTH010000010">
    <property type="protein sequence ID" value="KAG9511322.1"/>
    <property type="molecule type" value="Genomic_DNA"/>
</dbReference>
<feature type="domain" description="Rap-GAP" evidence="3">
    <location>
        <begin position="544"/>
        <end position="766"/>
    </location>
</feature>
<feature type="region of interest" description="Disordered" evidence="2">
    <location>
        <begin position="340"/>
        <end position="371"/>
    </location>
</feature>
<keyword evidence="1" id="KW-0343">GTPase activation</keyword>
<comment type="caution">
    <text evidence="4">The sequence shown here is derived from an EMBL/GenBank/DDBJ whole genome shotgun (WGS) entry which is preliminary data.</text>
</comment>
<evidence type="ECO:0000313" key="4">
    <source>
        <dbReference type="EMBL" id="KAG9511322.1"/>
    </source>
</evidence>
<feature type="compositionally biased region" description="Basic and acidic residues" evidence="2">
    <location>
        <begin position="927"/>
        <end position="938"/>
    </location>
</feature>
<dbReference type="PANTHER" id="PTHR15711:SF25">
    <property type="entry name" value="RADISH, ISOFORM I"/>
    <property type="match status" value="1"/>
</dbReference>
<dbReference type="Gene3D" id="3.30.710.10">
    <property type="entry name" value="Potassium Channel Kv1.1, Chain A"/>
    <property type="match status" value="1"/>
</dbReference>
<dbReference type="Pfam" id="PF00651">
    <property type="entry name" value="BTB"/>
    <property type="match status" value="1"/>
</dbReference>
<feature type="compositionally biased region" description="Polar residues" evidence="2">
    <location>
        <begin position="187"/>
        <end position="211"/>
    </location>
</feature>
<feature type="compositionally biased region" description="Basic and acidic residues" evidence="2">
    <location>
        <begin position="261"/>
        <end position="287"/>
    </location>
</feature>